<evidence type="ECO:0000256" key="3">
    <source>
        <dbReference type="ARBA" id="ARBA00022603"/>
    </source>
</evidence>
<dbReference type="GO" id="GO:0051539">
    <property type="term" value="F:4 iron, 4 sulfur cluster binding"/>
    <property type="evidence" value="ECO:0007669"/>
    <property type="project" value="UniProtKB-KW"/>
</dbReference>
<keyword evidence="8" id="KW-0411">Iron-sulfur</keyword>
<dbReference type="InterPro" id="IPR006638">
    <property type="entry name" value="Elp3/MiaA/NifB-like_rSAM"/>
</dbReference>
<feature type="domain" description="B12-binding" evidence="9">
    <location>
        <begin position="1"/>
        <end position="141"/>
    </location>
</feature>
<keyword evidence="5" id="KW-0949">S-adenosyl-L-methionine</keyword>
<dbReference type="EMBL" id="CP060394">
    <property type="protein sequence ID" value="QNI33594.1"/>
    <property type="molecule type" value="Genomic_DNA"/>
</dbReference>
<dbReference type="PROSITE" id="PS01278">
    <property type="entry name" value="MTTASE_RADICAL"/>
    <property type="match status" value="1"/>
</dbReference>
<dbReference type="RefSeq" id="WP_186745127.1">
    <property type="nucleotide sequence ID" value="NZ_CP060394.1"/>
</dbReference>
<proteinExistence type="predicted"/>
<dbReference type="SUPFAM" id="SSF52242">
    <property type="entry name" value="Cobalamin (vitamin B12)-binding domain"/>
    <property type="match status" value="1"/>
</dbReference>
<keyword evidence="2" id="KW-0004">4Fe-4S</keyword>
<dbReference type="InterPro" id="IPR058240">
    <property type="entry name" value="rSAM_sf"/>
</dbReference>
<evidence type="ECO:0000259" key="10">
    <source>
        <dbReference type="PROSITE" id="PS51918"/>
    </source>
</evidence>
<dbReference type="SFLD" id="SFLDG01082">
    <property type="entry name" value="B12-binding_domain_containing"/>
    <property type="match status" value="1"/>
</dbReference>
<organism evidence="11 12">
    <name type="scientific">Alloacidobacterium dinghuense</name>
    <dbReference type="NCBI Taxonomy" id="2763107"/>
    <lineage>
        <taxon>Bacteria</taxon>
        <taxon>Pseudomonadati</taxon>
        <taxon>Acidobacteriota</taxon>
        <taxon>Terriglobia</taxon>
        <taxon>Terriglobales</taxon>
        <taxon>Acidobacteriaceae</taxon>
        <taxon>Alloacidobacterium</taxon>
    </lineage>
</organism>
<keyword evidence="7" id="KW-0408">Iron</keyword>
<dbReference type="CDD" id="cd01335">
    <property type="entry name" value="Radical_SAM"/>
    <property type="match status" value="1"/>
</dbReference>
<dbReference type="GO" id="GO:0046872">
    <property type="term" value="F:metal ion binding"/>
    <property type="evidence" value="ECO:0007669"/>
    <property type="project" value="UniProtKB-KW"/>
</dbReference>
<dbReference type="Pfam" id="PF02310">
    <property type="entry name" value="B12-binding"/>
    <property type="match status" value="1"/>
</dbReference>
<dbReference type="PROSITE" id="PS51332">
    <property type="entry name" value="B12_BINDING"/>
    <property type="match status" value="1"/>
</dbReference>
<reference evidence="11 12" key="1">
    <citation type="submission" date="2020-08" db="EMBL/GenBank/DDBJ databases">
        <title>Edaphobacter telluris sp. nov. and Acidobacterium dinghuensis sp. nov., two acidobacteria isolated from forest soil.</title>
        <authorList>
            <person name="Fu J."/>
            <person name="Qiu L."/>
        </authorList>
    </citation>
    <scope>NUCLEOTIDE SEQUENCE [LARGE SCALE GENOMIC DNA]</scope>
    <source>
        <strain evidence="11">4Y35</strain>
    </source>
</reference>
<accession>A0A7G8BM24</accession>
<feature type="domain" description="Radical SAM core" evidence="10">
    <location>
        <begin position="185"/>
        <end position="422"/>
    </location>
</feature>
<dbReference type="CDD" id="cd02068">
    <property type="entry name" value="radical_SAM_B12_BD"/>
    <property type="match status" value="1"/>
</dbReference>
<name>A0A7G8BM24_9BACT</name>
<keyword evidence="6" id="KW-0479">Metal-binding</keyword>
<keyword evidence="4" id="KW-0808">Transferase</keyword>
<keyword evidence="12" id="KW-1185">Reference proteome</keyword>
<dbReference type="InterPro" id="IPR023404">
    <property type="entry name" value="rSAM_horseshoe"/>
</dbReference>
<dbReference type="Gene3D" id="3.40.50.280">
    <property type="entry name" value="Cobalamin-binding domain"/>
    <property type="match status" value="1"/>
</dbReference>
<evidence type="ECO:0000256" key="6">
    <source>
        <dbReference type="ARBA" id="ARBA00022723"/>
    </source>
</evidence>
<dbReference type="InterPro" id="IPR006158">
    <property type="entry name" value="Cobalamin-bd"/>
</dbReference>
<gene>
    <name evidence="11" type="ORF">H7849_06540</name>
</gene>
<evidence type="ECO:0000313" key="11">
    <source>
        <dbReference type="EMBL" id="QNI33594.1"/>
    </source>
</evidence>
<evidence type="ECO:0000259" key="9">
    <source>
        <dbReference type="PROSITE" id="PS51332"/>
    </source>
</evidence>
<dbReference type="Pfam" id="PF04055">
    <property type="entry name" value="Radical_SAM"/>
    <property type="match status" value="1"/>
</dbReference>
<dbReference type="KEGG" id="adin:H7849_06540"/>
<dbReference type="InterPro" id="IPR034466">
    <property type="entry name" value="Methyltransferase_Class_B"/>
</dbReference>
<evidence type="ECO:0000256" key="2">
    <source>
        <dbReference type="ARBA" id="ARBA00022485"/>
    </source>
</evidence>
<dbReference type="InterPro" id="IPR036724">
    <property type="entry name" value="Cobalamin-bd_sf"/>
</dbReference>
<dbReference type="InterPro" id="IPR020612">
    <property type="entry name" value="Methylthiotransferase_CS"/>
</dbReference>
<dbReference type="GO" id="GO:0003824">
    <property type="term" value="F:catalytic activity"/>
    <property type="evidence" value="ECO:0007669"/>
    <property type="project" value="InterPro"/>
</dbReference>
<dbReference type="InterPro" id="IPR007197">
    <property type="entry name" value="rSAM"/>
</dbReference>
<dbReference type="InterPro" id="IPR051198">
    <property type="entry name" value="BchE-like"/>
</dbReference>
<dbReference type="GO" id="GO:0031419">
    <property type="term" value="F:cobalamin binding"/>
    <property type="evidence" value="ECO:0007669"/>
    <property type="project" value="InterPro"/>
</dbReference>
<dbReference type="SUPFAM" id="SSF102114">
    <property type="entry name" value="Radical SAM enzymes"/>
    <property type="match status" value="1"/>
</dbReference>
<evidence type="ECO:0000256" key="1">
    <source>
        <dbReference type="ARBA" id="ARBA00001966"/>
    </source>
</evidence>
<dbReference type="PANTHER" id="PTHR43409:SF7">
    <property type="entry name" value="BLL1977 PROTEIN"/>
    <property type="match status" value="1"/>
</dbReference>
<evidence type="ECO:0000313" key="12">
    <source>
        <dbReference type="Proteomes" id="UP000515312"/>
    </source>
</evidence>
<evidence type="ECO:0000256" key="5">
    <source>
        <dbReference type="ARBA" id="ARBA00022691"/>
    </source>
</evidence>
<sequence>MNILLLSMPDSFEHMPTVAIRMPNGALVSLAGNVDPHHNVAVADLILCQDRVRETVTRLVKEHKPDVVGMSVMTFQRRTAARIADLVKTLKPDTKIVAGGYDPSLAFEDYTALPVDFIVRGEGEVTFRELLRALENKSSLHFIAGLSHRENDRWVHNTNRAIHRLEDNEIRLPNRKARVLSGYTIMGRQADVIETSRGCTFDCSFCSIIEMRGRNFHTYSFDRVIADIRDARDHGAETIFLVDDNITLDVHRFEGFCNAIIEAGLNKIDYFVQGMTSAIANHGETLAPLMHKAGFRYVFLGIENILESDLTFLKASSKNTARDKGKKVGNATLKAIDYLHKNHMFVVGGLIVGSPDDTLESIEANMEFAKKYVDWPYIQHPTPYPRTPMTKDFRDQGLIANEQLHEYDGTTAVVRTKHLSADQIEYLRWKGERGIKTKHILPVIVHDPWFVLRNGRKMMKHTYRGSTWRNVLGLESDRKAFSRYKEIRRQEREYL</sequence>
<dbReference type="SMART" id="SM00729">
    <property type="entry name" value="Elp3"/>
    <property type="match status" value="1"/>
</dbReference>
<dbReference type="Gene3D" id="3.80.30.20">
    <property type="entry name" value="tm_1862 like domain"/>
    <property type="match status" value="1"/>
</dbReference>
<evidence type="ECO:0000256" key="4">
    <source>
        <dbReference type="ARBA" id="ARBA00022679"/>
    </source>
</evidence>
<dbReference type="PROSITE" id="PS51918">
    <property type="entry name" value="RADICAL_SAM"/>
    <property type="match status" value="1"/>
</dbReference>
<protein>
    <submittedName>
        <fullName evidence="11">B12-binding domain-containing radical SAM protein</fullName>
    </submittedName>
</protein>
<dbReference type="SFLD" id="SFLDG01123">
    <property type="entry name" value="methyltransferase_(Class_B)"/>
    <property type="match status" value="1"/>
</dbReference>
<comment type="cofactor">
    <cofactor evidence="1">
        <name>[4Fe-4S] cluster</name>
        <dbReference type="ChEBI" id="CHEBI:49883"/>
    </cofactor>
</comment>
<dbReference type="SFLD" id="SFLDS00029">
    <property type="entry name" value="Radical_SAM"/>
    <property type="match status" value="1"/>
</dbReference>
<evidence type="ECO:0000256" key="8">
    <source>
        <dbReference type="ARBA" id="ARBA00023014"/>
    </source>
</evidence>
<dbReference type="Proteomes" id="UP000515312">
    <property type="component" value="Chromosome"/>
</dbReference>
<dbReference type="AlphaFoldDB" id="A0A7G8BM24"/>
<evidence type="ECO:0000256" key="7">
    <source>
        <dbReference type="ARBA" id="ARBA00023004"/>
    </source>
</evidence>
<dbReference type="PANTHER" id="PTHR43409">
    <property type="entry name" value="ANAEROBIC MAGNESIUM-PROTOPORPHYRIN IX MONOMETHYL ESTER CYCLASE-RELATED"/>
    <property type="match status" value="1"/>
</dbReference>
<keyword evidence="3" id="KW-0489">Methyltransferase</keyword>